<feature type="compositionally biased region" description="Basic and acidic residues" evidence="1">
    <location>
        <begin position="26"/>
        <end position="39"/>
    </location>
</feature>
<evidence type="ECO:0000313" key="3">
    <source>
        <dbReference type="Proteomes" id="UP000291422"/>
    </source>
</evidence>
<dbReference type="AlphaFoldDB" id="A0A4Q4MY56"/>
<feature type="region of interest" description="Disordered" evidence="1">
    <location>
        <begin position="1"/>
        <end position="61"/>
    </location>
</feature>
<accession>A0A4Q4MY56</accession>
<organism evidence="2 3">
    <name type="scientific">Alternaria alternata</name>
    <name type="common">Alternaria rot fungus</name>
    <name type="synonym">Torula alternata</name>
    <dbReference type="NCBI Taxonomy" id="5599"/>
    <lineage>
        <taxon>Eukaryota</taxon>
        <taxon>Fungi</taxon>
        <taxon>Dikarya</taxon>
        <taxon>Ascomycota</taxon>
        <taxon>Pezizomycotina</taxon>
        <taxon>Dothideomycetes</taxon>
        <taxon>Pleosporomycetidae</taxon>
        <taxon>Pleosporales</taxon>
        <taxon>Pleosporineae</taxon>
        <taxon>Pleosporaceae</taxon>
        <taxon>Alternaria</taxon>
        <taxon>Alternaria sect. Alternaria</taxon>
        <taxon>Alternaria alternata complex</taxon>
    </lineage>
</organism>
<proteinExistence type="predicted"/>
<sequence length="61" mass="7245">MGKITNPKPLKQSVRKIPNTRKNHRIRNDHANRKRDTTRNWRQRGNGRYNLRPRSAAIKAT</sequence>
<dbReference type="Proteomes" id="UP000291422">
    <property type="component" value="Unassembled WGS sequence"/>
</dbReference>
<comment type="caution">
    <text evidence="2">The sequence shown here is derived from an EMBL/GenBank/DDBJ whole genome shotgun (WGS) entry which is preliminary data.</text>
</comment>
<dbReference type="EMBL" id="PDXD01000080">
    <property type="protein sequence ID" value="RYN63915.1"/>
    <property type="molecule type" value="Genomic_DNA"/>
</dbReference>
<reference evidence="3" key="1">
    <citation type="journal article" date="2019" name="bioRxiv">
        <title>Genomics, evolutionary history and diagnostics of the Alternaria alternata species group including apple and Asian pear pathotypes.</title>
        <authorList>
            <person name="Armitage A.D."/>
            <person name="Cockerton H.M."/>
            <person name="Sreenivasaprasad S."/>
            <person name="Woodhall J.W."/>
            <person name="Lane C.R."/>
            <person name="Harrison R.J."/>
            <person name="Clarkson J.P."/>
        </authorList>
    </citation>
    <scope>NUCLEOTIDE SEQUENCE [LARGE SCALE GENOMIC DNA]</scope>
    <source>
        <strain evidence="3">FERA 1177</strain>
    </source>
</reference>
<name>A0A4Q4MY56_ALTAL</name>
<protein>
    <submittedName>
        <fullName evidence="2">Uncharacterized protein</fullName>
    </submittedName>
</protein>
<evidence type="ECO:0000256" key="1">
    <source>
        <dbReference type="SAM" id="MobiDB-lite"/>
    </source>
</evidence>
<gene>
    <name evidence="2" type="ORF">AA0117_g12667</name>
</gene>
<evidence type="ECO:0000313" key="2">
    <source>
        <dbReference type="EMBL" id="RYN63915.1"/>
    </source>
</evidence>